<comment type="caution">
    <text evidence="2">The sequence shown here is derived from an EMBL/GenBank/DDBJ whole genome shotgun (WGS) entry which is preliminary data.</text>
</comment>
<dbReference type="AlphaFoldDB" id="A0A7W8BAG9"/>
<dbReference type="RefSeq" id="WP_228772916.1">
    <property type="nucleotide sequence ID" value="NZ_JACHJF010000009.1"/>
</dbReference>
<dbReference type="EMBL" id="JACHJF010000009">
    <property type="protein sequence ID" value="MBB5119790.1"/>
    <property type="molecule type" value="Genomic_DNA"/>
</dbReference>
<dbReference type="SUPFAM" id="SSF47413">
    <property type="entry name" value="lambda repressor-like DNA-binding domains"/>
    <property type="match status" value="1"/>
</dbReference>
<protein>
    <submittedName>
        <fullName evidence="2">Transcriptional regulator with XRE-family HTH domain</fullName>
    </submittedName>
</protein>
<dbReference type="Pfam" id="PF13560">
    <property type="entry name" value="HTH_31"/>
    <property type="match status" value="1"/>
</dbReference>
<organism evidence="2 3">
    <name type="scientific">Streptomyces eurocidicus</name>
    <name type="common">Streptoverticillium eurocidicus</name>
    <dbReference type="NCBI Taxonomy" id="66423"/>
    <lineage>
        <taxon>Bacteria</taxon>
        <taxon>Bacillati</taxon>
        <taxon>Actinomycetota</taxon>
        <taxon>Actinomycetes</taxon>
        <taxon>Kitasatosporales</taxon>
        <taxon>Streptomycetaceae</taxon>
        <taxon>Streptomyces</taxon>
    </lineage>
</organism>
<proteinExistence type="predicted"/>
<sequence length="100" mass="11582">MTDHMDFGKRVRFYRERRGLHQWQLGELLNRSEDWVYRVESGRIPVNTVKMLADLADALRVHLEDLQGNPVLLEDQGDHKASVPAIRDALMQSRRLSGSL</sequence>
<dbReference type="Gene3D" id="1.10.260.40">
    <property type="entry name" value="lambda repressor-like DNA-binding domains"/>
    <property type="match status" value="1"/>
</dbReference>
<name>A0A7W8BAG9_STREU</name>
<evidence type="ECO:0000313" key="2">
    <source>
        <dbReference type="EMBL" id="MBB5119790.1"/>
    </source>
</evidence>
<feature type="domain" description="HTH cro/C1-type" evidence="1">
    <location>
        <begin position="11"/>
        <end position="66"/>
    </location>
</feature>
<dbReference type="InterPro" id="IPR001387">
    <property type="entry name" value="Cro/C1-type_HTH"/>
</dbReference>
<evidence type="ECO:0000313" key="3">
    <source>
        <dbReference type="Proteomes" id="UP000528608"/>
    </source>
</evidence>
<dbReference type="Proteomes" id="UP000528608">
    <property type="component" value="Unassembled WGS sequence"/>
</dbReference>
<evidence type="ECO:0000259" key="1">
    <source>
        <dbReference type="PROSITE" id="PS50943"/>
    </source>
</evidence>
<dbReference type="SMART" id="SM00530">
    <property type="entry name" value="HTH_XRE"/>
    <property type="match status" value="1"/>
</dbReference>
<dbReference type="CDD" id="cd00093">
    <property type="entry name" value="HTH_XRE"/>
    <property type="match status" value="1"/>
</dbReference>
<reference evidence="2 3" key="1">
    <citation type="submission" date="2020-08" db="EMBL/GenBank/DDBJ databases">
        <title>Genomic Encyclopedia of Type Strains, Phase III (KMG-III): the genomes of soil and plant-associated and newly described type strains.</title>
        <authorList>
            <person name="Whitman W."/>
        </authorList>
    </citation>
    <scope>NUCLEOTIDE SEQUENCE [LARGE SCALE GENOMIC DNA]</scope>
    <source>
        <strain evidence="2 3">CECT 3259</strain>
    </source>
</reference>
<dbReference type="InterPro" id="IPR010982">
    <property type="entry name" value="Lambda_DNA-bd_dom_sf"/>
</dbReference>
<gene>
    <name evidence="2" type="ORF">FHS36_003224</name>
</gene>
<accession>A0A7W8BAG9</accession>
<dbReference type="PROSITE" id="PS50943">
    <property type="entry name" value="HTH_CROC1"/>
    <property type="match status" value="1"/>
</dbReference>
<dbReference type="GO" id="GO:0003677">
    <property type="term" value="F:DNA binding"/>
    <property type="evidence" value="ECO:0007669"/>
    <property type="project" value="InterPro"/>
</dbReference>